<keyword evidence="2" id="KW-0964">Secreted</keyword>
<protein>
    <submittedName>
        <fullName evidence="5">Ca2+-binding RTX toxin-like protein</fullName>
    </submittedName>
</protein>
<comment type="caution">
    <text evidence="5">The sequence shown here is derived from an EMBL/GenBank/DDBJ whole genome shotgun (WGS) entry which is preliminary data.</text>
</comment>
<accession>A0A7W5FJV3</accession>
<dbReference type="EMBL" id="JACHXF010000030">
    <property type="protein sequence ID" value="MBB3100915.1"/>
    <property type="molecule type" value="Genomic_DNA"/>
</dbReference>
<evidence type="ECO:0000256" key="2">
    <source>
        <dbReference type="ARBA" id="ARBA00022525"/>
    </source>
</evidence>
<feature type="region of interest" description="Disordered" evidence="3">
    <location>
        <begin position="256"/>
        <end position="307"/>
    </location>
</feature>
<dbReference type="PROSITE" id="PS00330">
    <property type="entry name" value="HEMOLYSIN_CALCIUM"/>
    <property type="match status" value="2"/>
</dbReference>
<name>A0A7W5FJV3_9ACTN</name>
<evidence type="ECO:0000313" key="6">
    <source>
        <dbReference type="Proteomes" id="UP000590749"/>
    </source>
</evidence>
<dbReference type="InterPro" id="IPR050557">
    <property type="entry name" value="RTX_toxin/Mannuronan_C5-epim"/>
</dbReference>
<evidence type="ECO:0000256" key="1">
    <source>
        <dbReference type="ARBA" id="ARBA00004613"/>
    </source>
</evidence>
<feature type="chain" id="PRO_5031467811" evidence="4">
    <location>
        <begin position="26"/>
        <end position="485"/>
    </location>
</feature>
<dbReference type="PRINTS" id="PR00313">
    <property type="entry name" value="CABNDNGRPT"/>
</dbReference>
<keyword evidence="6" id="KW-1185">Reference proteome</keyword>
<dbReference type="Gene3D" id="2.150.10.10">
    <property type="entry name" value="Serralysin-like metalloprotease, C-terminal"/>
    <property type="match status" value="4"/>
</dbReference>
<dbReference type="GO" id="GO:0005509">
    <property type="term" value="F:calcium ion binding"/>
    <property type="evidence" value="ECO:0007669"/>
    <property type="project" value="InterPro"/>
</dbReference>
<keyword evidence="4" id="KW-0732">Signal</keyword>
<comment type="subcellular location">
    <subcellularLocation>
        <location evidence="1">Secreted</location>
    </subcellularLocation>
</comment>
<organism evidence="5 6">
    <name type="scientific">Actinoplanes campanulatus</name>
    <dbReference type="NCBI Taxonomy" id="113559"/>
    <lineage>
        <taxon>Bacteria</taxon>
        <taxon>Bacillati</taxon>
        <taxon>Actinomycetota</taxon>
        <taxon>Actinomycetes</taxon>
        <taxon>Micromonosporales</taxon>
        <taxon>Micromonosporaceae</taxon>
        <taxon>Actinoplanes</taxon>
    </lineage>
</organism>
<reference evidence="5 6" key="1">
    <citation type="submission" date="2020-08" db="EMBL/GenBank/DDBJ databases">
        <title>Genomic Encyclopedia of Type Strains, Phase III (KMG-III): the genomes of soil and plant-associated and newly described type strains.</title>
        <authorList>
            <person name="Whitman W."/>
        </authorList>
    </citation>
    <scope>NUCLEOTIDE SEQUENCE [LARGE SCALE GENOMIC DNA]</scope>
    <source>
        <strain evidence="5 6">CECT 3287</strain>
    </source>
</reference>
<proteinExistence type="predicted"/>
<dbReference type="InterPro" id="IPR011049">
    <property type="entry name" value="Serralysin-like_metalloprot_C"/>
</dbReference>
<dbReference type="GO" id="GO:0005576">
    <property type="term" value="C:extracellular region"/>
    <property type="evidence" value="ECO:0007669"/>
    <property type="project" value="UniProtKB-SubCell"/>
</dbReference>
<dbReference type="Proteomes" id="UP000590749">
    <property type="component" value="Unassembled WGS sequence"/>
</dbReference>
<dbReference type="InterPro" id="IPR018511">
    <property type="entry name" value="Hemolysin-typ_Ca-bd_CS"/>
</dbReference>
<dbReference type="AlphaFoldDB" id="A0A7W5FJV3"/>
<evidence type="ECO:0000256" key="3">
    <source>
        <dbReference type="SAM" id="MobiDB-lite"/>
    </source>
</evidence>
<feature type="signal peptide" evidence="4">
    <location>
        <begin position="1"/>
        <end position="25"/>
    </location>
</feature>
<dbReference type="PANTHER" id="PTHR38340:SF1">
    <property type="entry name" value="S-LAYER PROTEIN"/>
    <property type="match status" value="1"/>
</dbReference>
<feature type="region of interest" description="Disordered" evidence="3">
    <location>
        <begin position="182"/>
        <end position="205"/>
    </location>
</feature>
<dbReference type="InterPro" id="IPR001343">
    <property type="entry name" value="Hemolysn_Ca-bd"/>
</dbReference>
<dbReference type="PANTHER" id="PTHR38340">
    <property type="entry name" value="S-LAYER PROTEIN"/>
    <property type="match status" value="1"/>
</dbReference>
<gene>
    <name evidence="5" type="ORF">FHR83_008641</name>
</gene>
<dbReference type="RefSeq" id="WP_183227004.1">
    <property type="nucleotide sequence ID" value="NZ_BMPW01000031.1"/>
</dbReference>
<sequence>MKTLRAGTITAVVLAGLTISGPASAAAVGTAQVLNRTQIKFSAAANRVNYVTITRSGNTVTIDDRVTIKPGAGCKRVGGDKTRVRCTTSGAPTGGAIHTYDENDTVVNQSDLGLWIRVGSGTNKIIGGPRGENLFGGSGNDTIYGNGGNDYIYPDGGVNVIRGGIGADDLRGGPSTDYIYGDSGNDRIDPGAGNDVVRGGTGDDMFDEGTGRDILYGDEGSDSFNQGGWNGTAREVIHGGPGSDAVEYMARSRAVAADADGQSGDDGQAGEGDSIGTDVEGLRGGNGNDWLAANGSPNWLDGGEGNDTLHGLGGDDYLVGGDGNDRLFGGDGDDNLTADFGNDQLSGGAGRDTVSYGDRLVRVIADLDGQSGDDGSSGEKDSIGSDVENLYGGWADDVLTGNGGANVINGSTGADVIRGGGGNDELHADDGSKTGVDKVYGEAGDDTLYGGGFETYSRYTLDGGDGVDSCRHEYNYGTGDQVNCE</sequence>
<dbReference type="Pfam" id="PF00353">
    <property type="entry name" value="HemolysinCabind"/>
    <property type="match status" value="6"/>
</dbReference>
<feature type="compositionally biased region" description="Low complexity" evidence="3">
    <location>
        <begin position="256"/>
        <end position="274"/>
    </location>
</feature>
<evidence type="ECO:0000313" key="5">
    <source>
        <dbReference type="EMBL" id="MBB3100915.1"/>
    </source>
</evidence>
<evidence type="ECO:0000256" key="4">
    <source>
        <dbReference type="SAM" id="SignalP"/>
    </source>
</evidence>
<dbReference type="SUPFAM" id="SSF51120">
    <property type="entry name" value="beta-Roll"/>
    <property type="match status" value="3"/>
</dbReference>